<gene>
    <name evidence="1" type="primary">AlNc14C74G5018</name>
    <name evidence="1" type="ORF">ALNC14_057390</name>
</gene>
<reference evidence="1" key="2">
    <citation type="submission" date="2011-02" db="EMBL/GenBank/DDBJ databases">
        <authorList>
            <person name="MacLean D."/>
        </authorList>
    </citation>
    <scope>NUCLEOTIDE SEQUENCE</scope>
</reference>
<dbReference type="AlphaFoldDB" id="F0WEG4"/>
<proteinExistence type="predicted"/>
<dbReference type="HOGENOM" id="CLU_2563171_0_0_1"/>
<name>F0WEG4_9STRA</name>
<sequence>MGKTVDVLESFLSKSNSKGMNAKALLDHLVLGGYVAPVEEGHDRVTQSEHFADLENHASILSLKRDSVSVWSVRHGAIQAGT</sequence>
<accession>F0WEG4</accession>
<evidence type="ECO:0000313" key="1">
    <source>
        <dbReference type="EMBL" id="CCA19596.1"/>
    </source>
</evidence>
<reference evidence="1" key="1">
    <citation type="journal article" date="2011" name="PLoS Biol.">
        <title>Gene gain and loss during evolution of obligate parasitism in the white rust pathogen of Arabidopsis thaliana.</title>
        <authorList>
            <person name="Kemen E."/>
            <person name="Gardiner A."/>
            <person name="Schultz-Larsen T."/>
            <person name="Kemen A.C."/>
            <person name="Balmuth A.L."/>
            <person name="Robert-Seilaniantz A."/>
            <person name="Bailey K."/>
            <person name="Holub E."/>
            <person name="Studholme D.J."/>
            <person name="Maclean D."/>
            <person name="Jones J.D."/>
        </authorList>
    </citation>
    <scope>NUCLEOTIDE SEQUENCE</scope>
</reference>
<organism evidence="1">
    <name type="scientific">Albugo laibachii Nc14</name>
    <dbReference type="NCBI Taxonomy" id="890382"/>
    <lineage>
        <taxon>Eukaryota</taxon>
        <taxon>Sar</taxon>
        <taxon>Stramenopiles</taxon>
        <taxon>Oomycota</taxon>
        <taxon>Peronosporomycetes</taxon>
        <taxon>Albuginales</taxon>
        <taxon>Albuginaceae</taxon>
        <taxon>Albugo</taxon>
    </lineage>
</organism>
<protein>
    <submittedName>
        <fullName evidence="1">AlNc14C74G5018 protein</fullName>
    </submittedName>
</protein>
<dbReference type="EMBL" id="FR824119">
    <property type="protein sequence ID" value="CCA19596.1"/>
    <property type="molecule type" value="Genomic_DNA"/>
</dbReference>